<evidence type="ECO:0008006" key="4">
    <source>
        <dbReference type="Google" id="ProtNLM"/>
    </source>
</evidence>
<dbReference type="Gene3D" id="1.10.238.20">
    <property type="entry name" value="Pheromone/general odorant binding protein domain"/>
    <property type="match status" value="1"/>
</dbReference>
<protein>
    <recommendedName>
        <fullName evidence="4">Odorant binding protein</fullName>
    </recommendedName>
</protein>
<comment type="caution">
    <text evidence="2">The sequence shown here is derived from an EMBL/GenBank/DDBJ whole genome shotgun (WGS) entry which is preliminary data.</text>
</comment>
<evidence type="ECO:0000313" key="2">
    <source>
        <dbReference type="EMBL" id="KAK7788461.1"/>
    </source>
</evidence>
<gene>
    <name evidence="2" type="ORF">R5R35_014705</name>
</gene>
<dbReference type="EMBL" id="JAZDUA010001099">
    <property type="protein sequence ID" value="KAK7788461.1"/>
    <property type="molecule type" value="Genomic_DNA"/>
</dbReference>
<dbReference type="CDD" id="cd23992">
    <property type="entry name" value="PBP_GOBP"/>
    <property type="match status" value="1"/>
</dbReference>
<name>A0AAN9VBM4_9ORTH</name>
<dbReference type="Proteomes" id="UP001378592">
    <property type="component" value="Unassembled WGS sequence"/>
</dbReference>
<dbReference type="SUPFAM" id="SSF47565">
    <property type="entry name" value="Insect pheromone/odorant-binding proteins"/>
    <property type="match status" value="1"/>
</dbReference>
<sequence length="157" mass="17354">MRAAASALMLLVLVAVPSMFGRGLHERKKNIMMQKCLDDAGIDNDGVVEILDSFLPENKIFWCCLFKKFNLVKEDGARDTFACEGKIDTFNDYLEDRGVNIPEVKWCCSVGGDDCGQMTLAMVQCAMPRLGPASFGVMKFLLGQQNASTSDVSREKN</sequence>
<feature type="chain" id="PRO_5042980116" description="Odorant binding protein" evidence="1">
    <location>
        <begin position="24"/>
        <end position="157"/>
    </location>
</feature>
<organism evidence="2 3">
    <name type="scientific">Gryllus longicercus</name>
    <dbReference type="NCBI Taxonomy" id="2509291"/>
    <lineage>
        <taxon>Eukaryota</taxon>
        <taxon>Metazoa</taxon>
        <taxon>Ecdysozoa</taxon>
        <taxon>Arthropoda</taxon>
        <taxon>Hexapoda</taxon>
        <taxon>Insecta</taxon>
        <taxon>Pterygota</taxon>
        <taxon>Neoptera</taxon>
        <taxon>Polyneoptera</taxon>
        <taxon>Orthoptera</taxon>
        <taxon>Ensifera</taxon>
        <taxon>Gryllidea</taxon>
        <taxon>Grylloidea</taxon>
        <taxon>Gryllidae</taxon>
        <taxon>Gryllinae</taxon>
        <taxon>Gryllus</taxon>
    </lineage>
</organism>
<keyword evidence="1" id="KW-0732">Signal</keyword>
<evidence type="ECO:0000313" key="3">
    <source>
        <dbReference type="Proteomes" id="UP001378592"/>
    </source>
</evidence>
<keyword evidence="3" id="KW-1185">Reference proteome</keyword>
<reference evidence="2 3" key="1">
    <citation type="submission" date="2024-03" db="EMBL/GenBank/DDBJ databases">
        <title>The genome assembly and annotation of the cricket Gryllus longicercus Weissman &amp; Gray.</title>
        <authorList>
            <person name="Szrajer S."/>
            <person name="Gray D."/>
            <person name="Ylla G."/>
        </authorList>
    </citation>
    <scope>NUCLEOTIDE SEQUENCE [LARGE SCALE GENOMIC DNA]</scope>
    <source>
        <strain evidence="2">DAG 2021-001</strain>
        <tissue evidence="2">Whole body minus gut</tissue>
    </source>
</reference>
<proteinExistence type="predicted"/>
<accession>A0AAN9VBM4</accession>
<evidence type="ECO:0000256" key="1">
    <source>
        <dbReference type="SAM" id="SignalP"/>
    </source>
</evidence>
<dbReference type="AlphaFoldDB" id="A0AAN9VBM4"/>
<dbReference type="InterPro" id="IPR036728">
    <property type="entry name" value="PBP_GOBP_sf"/>
</dbReference>
<dbReference type="GO" id="GO:0005549">
    <property type="term" value="F:odorant binding"/>
    <property type="evidence" value="ECO:0007669"/>
    <property type="project" value="InterPro"/>
</dbReference>
<feature type="signal peptide" evidence="1">
    <location>
        <begin position="1"/>
        <end position="23"/>
    </location>
</feature>